<accession>O72283</accession>
<dbReference type="EMBL" id="AF056851">
    <property type="protein sequence ID" value="AAC17347.1"/>
    <property type="molecule type" value="Genomic_RNA"/>
</dbReference>
<proteinExistence type="predicted"/>
<organism evidence="2">
    <name type="scientific">Hepacivirus hominis</name>
    <dbReference type="NCBI Taxonomy" id="3052230"/>
    <lineage>
        <taxon>Viruses</taxon>
        <taxon>Riboviria</taxon>
        <taxon>Orthornavirae</taxon>
        <taxon>Kitrinoviricota</taxon>
        <taxon>Flasuviricetes</taxon>
        <taxon>Amarillovirales</taxon>
        <taxon>Flaviviridae</taxon>
        <taxon>Hepacivirus</taxon>
    </lineage>
</organism>
<reference evidence="2" key="1">
    <citation type="journal article" date="1998" name="J. Virol.">
        <title>Long-term evolution of the hypervariable region of hepatitis C virus in a common-source-infected cohort.</title>
        <authorList>
            <person name="McAllister J."/>
            <person name="Casino C."/>
            <person name="Davidson F."/>
            <person name="Power J."/>
            <person name="Lawlor E."/>
            <person name="Yap P.L."/>
            <person name="Simmonds P."/>
            <person name="Smith D.B."/>
        </authorList>
    </citation>
    <scope>NUCLEOTIDE SEQUENCE</scope>
</reference>
<feature type="non-terminal residue" evidence="2">
    <location>
        <position position="1"/>
    </location>
</feature>
<sequence length="61" mass="6337">GNWAKVLIVTLLLPALTGRLTRQGGRRPIPPVGLRPSLRPGRPKTSSLLTPTAAGTSTGLP</sequence>
<evidence type="ECO:0000313" key="2">
    <source>
        <dbReference type="EMBL" id="AAC17347.1"/>
    </source>
</evidence>
<name>O72283_9HEPC</name>
<evidence type="ECO:0000256" key="1">
    <source>
        <dbReference type="SAM" id="MobiDB-lite"/>
    </source>
</evidence>
<protein>
    <submittedName>
        <fullName evidence="2">Genome polyprotein</fullName>
    </submittedName>
</protein>
<feature type="region of interest" description="Disordered" evidence="1">
    <location>
        <begin position="21"/>
        <end position="61"/>
    </location>
</feature>
<feature type="compositionally biased region" description="Polar residues" evidence="1">
    <location>
        <begin position="44"/>
        <end position="61"/>
    </location>
</feature>